<keyword evidence="1" id="KW-1133">Transmembrane helix</keyword>
<keyword evidence="1" id="KW-0472">Membrane</keyword>
<dbReference type="Proteomes" id="UP000321323">
    <property type="component" value="Chromosome"/>
</dbReference>
<evidence type="ECO:0000313" key="2">
    <source>
        <dbReference type="EMBL" id="WUR11940.1"/>
    </source>
</evidence>
<name>A0ABZ1UI95_9BURK</name>
<proteinExistence type="predicted"/>
<sequence length="93" mass="10760">MLWLLAPRKKKLLPLQSLPQKQPLLLLTLLQPQHLLLTLLQPQLLLPLLTLLLRLLLTPLLLLRKLLRLLRKPLRLLLPLPSNWPPKPSFGMA</sequence>
<accession>A0ABZ1UI95</accession>
<feature type="transmembrane region" description="Helical" evidence="1">
    <location>
        <begin position="44"/>
        <end position="63"/>
    </location>
</feature>
<reference evidence="2 3" key="1">
    <citation type="journal article" date="2019" name="Int. J. Syst. Evol. Microbiol.">
        <title>The Draft Whole-Genome Sequence of the Antibiotic Producer Empedobacter haloabium ATCC 31962 Provides Indications for Its Taxonomic Reclassification.</title>
        <authorList>
            <person name="Miess H."/>
            <person name="Arlt P."/>
            <person name="Apel A.K."/>
            <person name="Weber T."/>
            <person name="Nieselt K."/>
            <person name="Hanssen F."/>
            <person name="Czemmel S."/>
            <person name="Nahnsen S."/>
            <person name="Gross H."/>
        </authorList>
    </citation>
    <scope>NUCLEOTIDE SEQUENCE [LARGE SCALE GENOMIC DNA]</scope>
    <source>
        <strain evidence="2 3">ATCC 31962</strain>
    </source>
</reference>
<gene>
    <name evidence="2" type="ORF">E7V67_019870</name>
</gene>
<protein>
    <submittedName>
        <fullName evidence="2">Uncharacterized protein</fullName>
    </submittedName>
</protein>
<evidence type="ECO:0000313" key="3">
    <source>
        <dbReference type="Proteomes" id="UP000321323"/>
    </source>
</evidence>
<dbReference type="EMBL" id="CP136508">
    <property type="protein sequence ID" value="WUR11940.1"/>
    <property type="molecule type" value="Genomic_DNA"/>
</dbReference>
<keyword evidence="3" id="KW-1185">Reference proteome</keyword>
<keyword evidence="1" id="KW-0812">Transmembrane</keyword>
<evidence type="ECO:0000256" key="1">
    <source>
        <dbReference type="SAM" id="Phobius"/>
    </source>
</evidence>
<organism evidence="2 3">
    <name type="scientific">[Empedobacter] haloabium</name>
    <dbReference type="NCBI Taxonomy" id="592317"/>
    <lineage>
        <taxon>Bacteria</taxon>
        <taxon>Pseudomonadati</taxon>
        <taxon>Pseudomonadota</taxon>
        <taxon>Betaproteobacteria</taxon>
        <taxon>Burkholderiales</taxon>
        <taxon>Oxalobacteraceae</taxon>
        <taxon>Telluria group</taxon>
        <taxon>Telluria group incertae sedis</taxon>
    </lineage>
</organism>